<dbReference type="InterPro" id="IPR002068">
    <property type="entry name" value="A-crystallin/Hsp20_dom"/>
</dbReference>
<dbReference type="CDD" id="cd06470">
    <property type="entry name" value="ACD_IbpA-B_like"/>
    <property type="match status" value="1"/>
</dbReference>
<dbReference type="EMBL" id="QRAL01000046">
    <property type="protein sequence ID" value="RSU48397.1"/>
    <property type="molecule type" value="Genomic_DNA"/>
</dbReference>
<evidence type="ECO:0000313" key="6">
    <source>
        <dbReference type="EMBL" id="RSU48397.1"/>
    </source>
</evidence>
<gene>
    <name evidence="6" type="ORF">DAH51_24060</name>
</gene>
<reference evidence="6 7" key="1">
    <citation type="submission" date="2018-07" db="EMBL/GenBank/DDBJ databases">
        <title>Genomic and Epidemiologic Investigation of an Indolent Hospital Outbreak.</title>
        <authorList>
            <person name="Johnson R.C."/>
            <person name="Deming C."/>
            <person name="Conlan S."/>
            <person name="Zellmer C.J."/>
            <person name="Michelin A.V."/>
            <person name="Lee-Lin S."/>
            <person name="Thomas P.J."/>
            <person name="Park M."/>
            <person name="Weingarten R.A."/>
            <person name="Less J."/>
            <person name="Dekker J.P."/>
            <person name="Frank K.M."/>
            <person name="Musser K.A."/>
            <person name="Mcquiston J.R."/>
            <person name="Henderson D.K."/>
            <person name="Lau A.F."/>
            <person name="Palmore T.N."/>
            <person name="Segre J.A."/>
        </authorList>
    </citation>
    <scope>NUCLEOTIDE SEQUENCE [LARGE SCALE GENOMIC DNA]</scope>
    <source>
        <strain evidence="6 7">SK-NIH.Env6_1116</strain>
    </source>
</reference>
<evidence type="ECO:0000259" key="5">
    <source>
        <dbReference type="PROSITE" id="PS01031"/>
    </source>
</evidence>
<evidence type="ECO:0000313" key="7">
    <source>
        <dbReference type="Proteomes" id="UP000287401"/>
    </source>
</evidence>
<keyword evidence="1" id="KW-0346">Stress response</keyword>
<comment type="caution">
    <text evidence="6">The sequence shown here is derived from an EMBL/GenBank/DDBJ whole genome shotgun (WGS) entry which is preliminary data.</text>
</comment>
<evidence type="ECO:0000256" key="1">
    <source>
        <dbReference type="ARBA" id="ARBA00023016"/>
    </source>
</evidence>
<sequence length="143" mass="16015">MNATTQDPSEAYPPFDLQKLDDSHFKITLAVAGFRPEEIEIVSQQNMLTVTGRKVDQPTDDKFVHRGIMVRSFERHFQIADFVVVENATFDNGLLTVTLRREVPEAMQPKKVEISVAPAAITEQPAREAENDEATDDEKEAAA</sequence>
<protein>
    <recommendedName>
        <fullName evidence="5">SHSP domain-containing protein</fullName>
    </recommendedName>
</protein>
<accession>A0A430BFX6</accession>
<dbReference type="PANTHER" id="PTHR47062">
    <property type="match status" value="1"/>
</dbReference>
<feature type="domain" description="SHSP" evidence="5">
    <location>
        <begin position="6"/>
        <end position="117"/>
    </location>
</feature>
<dbReference type="Gene3D" id="2.60.40.790">
    <property type="match status" value="1"/>
</dbReference>
<feature type="compositionally biased region" description="Acidic residues" evidence="4">
    <location>
        <begin position="130"/>
        <end position="143"/>
    </location>
</feature>
<feature type="region of interest" description="Disordered" evidence="4">
    <location>
        <begin position="114"/>
        <end position="143"/>
    </location>
</feature>
<dbReference type="PROSITE" id="PS01031">
    <property type="entry name" value="SHSP"/>
    <property type="match status" value="1"/>
</dbReference>
<dbReference type="SUPFAM" id="SSF49764">
    <property type="entry name" value="HSP20-like chaperones"/>
    <property type="match status" value="1"/>
</dbReference>
<dbReference type="InterPro" id="IPR037913">
    <property type="entry name" value="ACD_IbpA/B"/>
</dbReference>
<dbReference type="Pfam" id="PF00011">
    <property type="entry name" value="HSP20"/>
    <property type="match status" value="1"/>
</dbReference>
<comment type="similarity">
    <text evidence="2 3">Belongs to the small heat shock protein (HSP20) family.</text>
</comment>
<proteinExistence type="inferred from homology"/>
<evidence type="ECO:0000256" key="3">
    <source>
        <dbReference type="RuleBase" id="RU003616"/>
    </source>
</evidence>
<dbReference type="Proteomes" id="UP000287401">
    <property type="component" value="Unassembled WGS sequence"/>
</dbReference>
<evidence type="ECO:0000256" key="4">
    <source>
        <dbReference type="SAM" id="MobiDB-lite"/>
    </source>
</evidence>
<organism evidence="6 7">
    <name type="scientific">Sphingobium yanoikuyae</name>
    <name type="common">Sphingomonas yanoikuyae</name>
    <dbReference type="NCBI Taxonomy" id="13690"/>
    <lineage>
        <taxon>Bacteria</taxon>
        <taxon>Pseudomonadati</taxon>
        <taxon>Pseudomonadota</taxon>
        <taxon>Alphaproteobacteria</taxon>
        <taxon>Sphingomonadales</taxon>
        <taxon>Sphingomonadaceae</taxon>
        <taxon>Sphingobium</taxon>
    </lineage>
</organism>
<dbReference type="PANTHER" id="PTHR47062:SF1">
    <property type="entry name" value="SMALL HEAT SHOCK PROTEIN IBPA"/>
    <property type="match status" value="1"/>
</dbReference>
<evidence type="ECO:0000256" key="2">
    <source>
        <dbReference type="PROSITE-ProRule" id="PRU00285"/>
    </source>
</evidence>
<dbReference type="AlphaFoldDB" id="A0A430BFX6"/>
<dbReference type="InterPro" id="IPR008978">
    <property type="entry name" value="HSP20-like_chaperone"/>
</dbReference>
<name>A0A430BFX6_SPHYA</name>